<dbReference type="PANTHER" id="PTHR43135">
    <property type="entry name" value="ALPHA-D-RIBOSE 1-METHYLPHOSPHONATE 5-TRIPHOSPHATE DIPHOSPHATASE"/>
    <property type="match status" value="1"/>
</dbReference>
<dbReference type="InterPro" id="IPR057744">
    <property type="entry name" value="OTAase-like"/>
</dbReference>
<keyword evidence="3" id="KW-1185">Reference proteome</keyword>
<dbReference type="InterPro" id="IPR011059">
    <property type="entry name" value="Metal-dep_hydrolase_composite"/>
</dbReference>
<evidence type="ECO:0000313" key="3">
    <source>
        <dbReference type="Proteomes" id="UP001144280"/>
    </source>
</evidence>
<organism evidence="2 3">
    <name type="scientific">Phytohabitans aurantiacus</name>
    <dbReference type="NCBI Taxonomy" id="3016789"/>
    <lineage>
        <taxon>Bacteria</taxon>
        <taxon>Bacillati</taxon>
        <taxon>Actinomycetota</taxon>
        <taxon>Actinomycetes</taxon>
        <taxon>Micromonosporales</taxon>
        <taxon>Micromonosporaceae</taxon>
    </lineage>
</organism>
<dbReference type="Gene3D" id="3.20.20.140">
    <property type="entry name" value="Metal-dependent hydrolases"/>
    <property type="match status" value="1"/>
</dbReference>
<evidence type="ECO:0000259" key="1">
    <source>
        <dbReference type="Pfam" id="PF01979"/>
    </source>
</evidence>
<dbReference type="CDD" id="cd01299">
    <property type="entry name" value="Met_dep_hydrolase_A"/>
    <property type="match status" value="1"/>
</dbReference>
<name>A0ABQ5QSK5_9ACTN</name>
<dbReference type="InterPro" id="IPR051781">
    <property type="entry name" value="Metallo-dep_Hydrolase"/>
</dbReference>
<gene>
    <name evidence="2" type="ORF">Pa4123_27630</name>
</gene>
<dbReference type="SUPFAM" id="SSF51556">
    <property type="entry name" value="Metallo-dependent hydrolases"/>
    <property type="match status" value="1"/>
</dbReference>
<accession>A0ABQ5QSK5</accession>
<dbReference type="Pfam" id="PF01979">
    <property type="entry name" value="Amidohydro_1"/>
    <property type="match status" value="1"/>
</dbReference>
<dbReference type="EMBL" id="BSDI01000011">
    <property type="protein sequence ID" value="GLH97488.1"/>
    <property type="molecule type" value="Genomic_DNA"/>
</dbReference>
<dbReference type="InterPro" id="IPR006680">
    <property type="entry name" value="Amidohydro-rel"/>
</dbReference>
<reference evidence="2" key="1">
    <citation type="submission" date="2022-12" db="EMBL/GenBank/DDBJ databases">
        <title>New Phytohabitans aurantiacus sp. RD004123 nov., an actinomycete isolated from soil.</title>
        <authorList>
            <person name="Triningsih D.W."/>
            <person name="Harunari E."/>
            <person name="Igarashi Y."/>
        </authorList>
    </citation>
    <scope>NUCLEOTIDE SEQUENCE</scope>
    <source>
        <strain evidence="2">RD004123</strain>
    </source>
</reference>
<protein>
    <recommendedName>
        <fullName evidence="1">Amidohydrolase-related domain-containing protein</fullName>
    </recommendedName>
</protein>
<dbReference type="RefSeq" id="WP_281895420.1">
    <property type="nucleotide sequence ID" value="NZ_BSDI01000011.1"/>
</dbReference>
<dbReference type="InterPro" id="IPR032466">
    <property type="entry name" value="Metal_Hydrolase"/>
</dbReference>
<dbReference type="SUPFAM" id="SSF51338">
    <property type="entry name" value="Composite domain of metallo-dependent hydrolases"/>
    <property type="match status" value="1"/>
</dbReference>
<dbReference type="Proteomes" id="UP001144280">
    <property type="component" value="Unassembled WGS sequence"/>
</dbReference>
<dbReference type="Gene3D" id="2.30.40.10">
    <property type="entry name" value="Urease, subunit C, domain 1"/>
    <property type="match status" value="1"/>
</dbReference>
<feature type="domain" description="Amidohydrolase-related" evidence="1">
    <location>
        <begin position="44"/>
        <end position="372"/>
    </location>
</feature>
<dbReference type="PANTHER" id="PTHR43135:SF3">
    <property type="entry name" value="ALPHA-D-RIBOSE 1-METHYLPHOSPHONATE 5-TRIPHOSPHATE DIPHOSPHATASE"/>
    <property type="match status" value="1"/>
</dbReference>
<sequence length="376" mass="38980">MLAIRAARLFDGRTVTRDPVVLVDAGRIVEKGSPAEVLDLGDATLLPGLVDAHTHLALDASDDPVGRVVAASDDELLDSMRAAARTALAAGITTVRDLGDRGYLSLVLRDELARDPMAGPQVLAAGPPITTSGGHCWFLGGEADGVEGIRAAVRERAERGVDVIKIMATGGELTPGSLADTAQYGPDELRAAVDEAHRHGLPVTAHAHAAGTIVDAVAAGVDTIEHCSYATDEVIGVLRQAGTVVSVTVGADPRFPYPPRLVTLLVEYFQMVARLREAGVPVVCGSDAGIREAKPHGVLPYGVAALVERAGFSPAEALRAATSLAADACGVGDRKGRIAPGYDADLLAVRGDPLTDITALTRVSAVMRTGRLLRSP</sequence>
<proteinExistence type="predicted"/>
<evidence type="ECO:0000313" key="2">
    <source>
        <dbReference type="EMBL" id="GLH97488.1"/>
    </source>
</evidence>
<comment type="caution">
    <text evidence="2">The sequence shown here is derived from an EMBL/GenBank/DDBJ whole genome shotgun (WGS) entry which is preliminary data.</text>
</comment>